<dbReference type="Proteomes" id="UP001161247">
    <property type="component" value="Chromosome 3"/>
</dbReference>
<feature type="compositionally biased region" description="Low complexity" evidence="5">
    <location>
        <begin position="443"/>
        <end position="452"/>
    </location>
</feature>
<keyword evidence="8" id="KW-1185">Reference proteome</keyword>
<dbReference type="Gene3D" id="1.10.220.160">
    <property type="match status" value="1"/>
</dbReference>
<dbReference type="Pfam" id="PF03015">
    <property type="entry name" value="Sterile"/>
    <property type="match status" value="1"/>
</dbReference>
<dbReference type="InterPro" id="IPR046341">
    <property type="entry name" value="SET_dom_sf"/>
</dbReference>
<protein>
    <recommendedName>
        <fullName evidence="4">Fatty acyl-CoA reductase</fullName>
        <ecNumber evidence="4">1.2.1.84</ecNumber>
    </recommendedName>
</protein>
<dbReference type="SUPFAM" id="SSF51735">
    <property type="entry name" value="NAD(P)-binding Rossmann-fold domains"/>
    <property type="match status" value="1"/>
</dbReference>
<dbReference type="PROSITE" id="PS50280">
    <property type="entry name" value="SET"/>
    <property type="match status" value="1"/>
</dbReference>
<feature type="region of interest" description="Disordered" evidence="5">
    <location>
        <begin position="94"/>
        <end position="116"/>
    </location>
</feature>
<dbReference type="AlphaFoldDB" id="A0AAV1CPY9"/>
<evidence type="ECO:0000313" key="7">
    <source>
        <dbReference type="EMBL" id="CAI9097456.1"/>
    </source>
</evidence>
<reference evidence="7" key="1">
    <citation type="submission" date="2023-03" db="EMBL/GenBank/DDBJ databases">
        <authorList>
            <person name="Julca I."/>
        </authorList>
    </citation>
    <scope>NUCLEOTIDE SEQUENCE</scope>
</reference>
<dbReference type="Gene3D" id="3.40.50.720">
    <property type="entry name" value="NAD(P)-binding Rossmann-like Domain"/>
    <property type="match status" value="1"/>
</dbReference>
<dbReference type="PANTHER" id="PTHR11011">
    <property type="entry name" value="MALE STERILITY PROTEIN 2-RELATED"/>
    <property type="match status" value="1"/>
</dbReference>
<evidence type="ECO:0000313" key="8">
    <source>
        <dbReference type="Proteomes" id="UP001161247"/>
    </source>
</evidence>
<keyword evidence="4" id="KW-0521">NADP</keyword>
<dbReference type="InterPro" id="IPR013120">
    <property type="entry name" value="FAR_NAD-bd"/>
</dbReference>
<dbReference type="GO" id="GO:0010345">
    <property type="term" value="P:suberin biosynthetic process"/>
    <property type="evidence" value="ECO:0007669"/>
    <property type="project" value="TreeGrafter"/>
</dbReference>
<accession>A0AAV1CPY9</accession>
<dbReference type="PANTHER" id="PTHR11011:SF45">
    <property type="entry name" value="FATTY ACYL-COA REDUCTASE CG8306-RELATED"/>
    <property type="match status" value="1"/>
</dbReference>
<keyword evidence="2 4" id="KW-0444">Lipid biosynthesis</keyword>
<evidence type="ECO:0000256" key="4">
    <source>
        <dbReference type="RuleBase" id="RU363097"/>
    </source>
</evidence>
<comment type="similarity">
    <text evidence="1 4">Belongs to the fatty acyl-CoA reductase family.</text>
</comment>
<evidence type="ECO:0000256" key="2">
    <source>
        <dbReference type="ARBA" id="ARBA00022516"/>
    </source>
</evidence>
<dbReference type="EC" id="1.2.1.84" evidence="4"/>
<feature type="region of interest" description="Disordered" evidence="5">
    <location>
        <begin position="430"/>
        <end position="454"/>
    </location>
</feature>
<keyword evidence="4" id="KW-0560">Oxidoreductase</keyword>
<name>A0AAV1CPY9_OLDCO</name>
<proteinExistence type="inferred from homology"/>
<dbReference type="SMART" id="SM00317">
    <property type="entry name" value="SET"/>
    <property type="match status" value="1"/>
</dbReference>
<dbReference type="InterPro" id="IPR001214">
    <property type="entry name" value="SET_dom"/>
</dbReference>
<evidence type="ECO:0000256" key="1">
    <source>
        <dbReference type="ARBA" id="ARBA00005928"/>
    </source>
</evidence>
<dbReference type="CDD" id="cd09071">
    <property type="entry name" value="FAR_C"/>
    <property type="match status" value="1"/>
</dbReference>
<dbReference type="Pfam" id="PF00856">
    <property type="entry name" value="SET"/>
    <property type="match status" value="1"/>
</dbReference>
<dbReference type="SUPFAM" id="SSF82199">
    <property type="entry name" value="SET domain"/>
    <property type="match status" value="1"/>
</dbReference>
<feature type="domain" description="SET" evidence="6">
    <location>
        <begin position="119"/>
        <end position="374"/>
    </location>
</feature>
<dbReference type="Gene3D" id="2.170.270.10">
    <property type="entry name" value="SET domain"/>
    <property type="match status" value="1"/>
</dbReference>
<dbReference type="Pfam" id="PF07993">
    <property type="entry name" value="NAD_binding_4"/>
    <property type="match status" value="1"/>
</dbReference>
<dbReference type="GO" id="GO:0102965">
    <property type="term" value="F:alcohol-forming long-chain fatty acyl-CoA reductase activity"/>
    <property type="evidence" value="ECO:0007669"/>
    <property type="project" value="UniProtKB-EC"/>
</dbReference>
<keyword evidence="3 4" id="KW-0443">Lipid metabolism</keyword>
<gene>
    <name evidence="7" type="ORF">OLC1_LOCUS7940</name>
</gene>
<dbReference type="GO" id="GO:0035336">
    <property type="term" value="P:long-chain fatty-acyl-CoA metabolic process"/>
    <property type="evidence" value="ECO:0007669"/>
    <property type="project" value="TreeGrafter"/>
</dbReference>
<comment type="catalytic activity">
    <reaction evidence="4">
        <text>a long-chain fatty acyl-CoA + 2 NADPH + 2 H(+) = a long-chain primary fatty alcohol + 2 NADP(+) + CoA</text>
        <dbReference type="Rhea" id="RHEA:52716"/>
        <dbReference type="ChEBI" id="CHEBI:15378"/>
        <dbReference type="ChEBI" id="CHEBI:57287"/>
        <dbReference type="ChEBI" id="CHEBI:57783"/>
        <dbReference type="ChEBI" id="CHEBI:58349"/>
        <dbReference type="ChEBI" id="CHEBI:77396"/>
        <dbReference type="ChEBI" id="CHEBI:83139"/>
        <dbReference type="EC" id="1.2.1.84"/>
    </reaction>
</comment>
<dbReference type="CDD" id="cd05236">
    <property type="entry name" value="FAR-N_SDR_e"/>
    <property type="match status" value="1"/>
</dbReference>
<dbReference type="InterPro" id="IPR033640">
    <property type="entry name" value="FAR_C"/>
</dbReference>
<dbReference type="GO" id="GO:0080019">
    <property type="term" value="F:alcohol-forming very long-chain fatty acyl-CoA reductase activity"/>
    <property type="evidence" value="ECO:0007669"/>
    <property type="project" value="InterPro"/>
</dbReference>
<comment type="function">
    <text evidence="4">Catalyzes the reduction of fatty acyl-CoA to fatty alcohols.</text>
</comment>
<dbReference type="CDD" id="cd20071">
    <property type="entry name" value="SET_SMYD"/>
    <property type="match status" value="1"/>
</dbReference>
<evidence type="ECO:0000259" key="6">
    <source>
        <dbReference type="PROSITE" id="PS50280"/>
    </source>
</evidence>
<dbReference type="EMBL" id="OX459120">
    <property type="protein sequence ID" value="CAI9097456.1"/>
    <property type="molecule type" value="Genomic_DNA"/>
</dbReference>
<dbReference type="Gene3D" id="6.10.140.2220">
    <property type="match status" value="1"/>
</dbReference>
<evidence type="ECO:0000256" key="3">
    <source>
        <dbReference type="ARBA" id="ARBA00023098"/>
    </source>
</evidence>
<sequence length="1055" mass="116844">MLKFISPTLKLYEDNKFGTEEFSIAQTRHLRSDDVVCRISATNNKLYFFSLQKVCRQGDKMLRISSRRLASHFDALRRGPPPFLNPSSSYATTFTPGTGCSDRESGLNQPSAPPQPLPPPIQVGFTASAGRGVFATRRIGAGELIHTAKPVVCHPSLSFLHSVCYFCLKRLPANNSHSFNDEDLMPFCSDECKIQSKFFQEVEKTADWSAFNDYCLTHGLKYPLLVKRFACLVISGVADAATLDILQPASLSSDMIALVEKEFSLLRSTLQDADIPTEQLAFMTKKWYTSVLARIRINAFRVELACGSYEDLLSSAAASVEAEAAVGNAVYMLPSFYNHDCDPNAHILWLHNADAQVKALRDIEADEELRICYIDARPASRKENRRKTLHDRRSMGSRKVGEHHPFCALLVMDALSSSLSSSVFNITSNNEVRRRRRSEIAGSTTSNTSSNNVVRLSGNGNNNFLFRVKKNIRVCCQSGGGGGAGKAIKSSGSSSVVTERSSLINADDHHHQSAAGLMEATNLILSPNGGGGGVNSQAELEVNGTLTSLMETPEHGIGIARFLGGKTFFVTGATGFLGKVLIEKILRSAPDVSKIFILIKAKNKEVAMDRLKNEIIDAELFKCLKQTYGKSYQAFMLSKMVPVVGNICESNLGLDQDTTTMITKEVDVIVNSAANTTFDERYDVALDINTGGPSRLITFAKQCHKVKLFLHISTAYVNGRRQGTVMEKPFCNGDSIAREKSLMYGADHIILPDLNVEEELKLVKESKQVLKDDDVLVQEMKNLGLKRANKFGWQDTYVFTKAMGEMMIDSLRGDVPVVIIRPSVIESTYREPFPGWMEGNRMMDPVVLYYGKGQLSAFLVDPDGVLDVVPADMVVNATLAAMAKHGEAGKSESNIYQIASSVVNPLVFKDLATLLYEHFGSCPCIDSNGAPIHVPRMELFNSMDDFSSHVWREAMHRSGLAGMTHPNGKIPEKLENICRKSVEQAKYLANLYEPYTFYGGRFDNSNTRMLMGCLSEEERRQFGFEVEKIDWKDYISNIHIPGLRRHVMKGRMGCS</sequence>
<organism evidence="7 8">
    <name type="scientific">Oldenlandia corymbosa var. corymbosa</name>
    <dbReference type="NCBI Taxonomy" id="529605"/>
    <lineage>
        <taxon>Eukaryota</taxon>
        <taxon>Viridiplantae</taxon>
        <taxon>Streptophyta</taxon>
        <taxon>Embryophyta</taxon>
        <taxon>Tracheophyta</taxon>
        <taxon>Spermatophyta</taxon>
        <taxon>Magnoliopsida</taxon>
        <taxon>eudicotyledons</taxon>
        <taxon>Gunneridae</taxon>
        <taxon>Pentapetalae</taxon>
        <taxon>asterids</taxon>
        <taxon>lamiids</taxon>
        <taxon>Gentianales</taxon>
        <taxon>Rubiaceae</taxon>
        <taxon>Rubioideae</taxon>
        <taxon>Spermacoceae</taxon>
        <taxon>Hedyotis-Oldenlandia complex</taxon>
        <taxon>Oldenlandia</taxon>
    </lineage>
</organism>
<dbReference type="InterPro" id="IPR036291">
    <property type="entry name" value="NAD(P)-bd_dom_sf"/>
</dbReference>
<evidence type="ECO:0000256" key="5">
    <source>
        <dbReference type="SAM" id="MobiDB-lite"/>
    </source>
</evidence>
<dbReference type="InterPro" id="IPR026055">
    <property type="entry name" value="FAR"/>
</dbReference>